<reference evidence="2 3" key="1">
    <citation type="submission" date="2021-08" db="EMBL/GenBank/DDBJ databases">
        <authorList>
            <person name="Peeters C."/>
        </authorList>
    </citation>
    <scope>NUCLEOTIDE SEQUENCE [LARGE SCALE GENOMIC DNA]</scope>
    <source>
        <strain evidence="2 3">LMG 32289</strain>
    </source>
</reference>
<keyword evidence="3" id="KW-1185">Reference proteome</keyword>
<feature type="transmembrane region" description="Helical" evidence="1">
    <location>
        <begin position="6"/>
        <end position="27"/>
    </location>
</feature>
<dbReference type="Proteomes" id="UP000706525">
    <property type="component" value="Unassembled WGS sequence"/>
</dbReference>
<proteinExistence type="predicted"/>
<keyword evidence="1" id="KW-1133">Transmembrane helix</keyword>
<evidence type="ECO:0000313" key="3">
    <source>
        <dbReference type="Proteomes" id="UP000706525"/>
    </source>
</evidence>
<organism evidence="2 3">
    <name type="scientific">Cupriavidus pampae</name>
    <dbReference type="NCBI Taxonomy" id="659251"/>
    <lineage>
        <taxon>Bacteria</taxon>
        <taxon>Pseudomonadati</taxon>
        <taxon>Pseudomonadota</taxon>
        <taxon>Betaproteobacteria</taxon>
        <taxon>Burkholderiales</taxon>
        <taxon>Burkholderiaceae</taxon>
        <taxon>Cupriavidus</taxon>
    </lineage>
</organism>
<keyword evidence="1" id="KW-0472">Membrane</keyword>
<evidence type="ECO:0000256" key="1">
    <source>
        <dbReference type="SAM" id="Phobius"/>
    </source>
</evidence>
<comment type="caution">
    <text evidence="2">The sequence shown here is derived from an EMBL/GenBank/DDBJ whole genome shotgun (WGS) entry which is preliminary data.</text>
</comment>
<evidence type="ECO:0000313" key="2">
    <source>
        <dbReference type="EMBL" id="CAG9186411.1"/>
    </source>
</evidence>
<sequence>MKGTSVELILTVLFALMVLTDLTLRWLRKMRRPRRIKGENAAIPILTDLVLSPVPQDEPRVQSVRVADPGAGHAGPIIVDRHSRGVLRHGLLDGRRAVQDGIVAATILRPCLAHRPYDAD</sequence>
<accession>A0ABN7ZP20</accession>
<gene>
    <name evidence="2" type="ORF">LMG32289_06411</name>
</gene>
<name>A0ABN7ZP20_9BURK</name>
<dbReference type="EMBL" id="CAJZAG010000018">
    <property type="protein sequence ID" value="CAG9186411.1"/>
    <property type="molecule type" value="Genomic_DNA"/>
</dbReference>
<keyword evidence="1" id="KW-0812">Transmembrane</keyword>
<protein>
    <submittedName>
        <fullName evidence="2">Uncharacterized protein</fullName>
    </submittedName>
</protein>